<organism evidence="2 3">
    <name type="scientific">Chrysochromulina tobinii</name>
    <dbReference type="NCBI Taxonomy" id="1460289"/>
    <lineage>
        <taxon>Eukaryota</taxon>
        <taxon>Haptista</taxon>
        <taxon>Haptophyta</taxon>
        <taxon>Prymnesiophyceae</taxon>
        <taxon>Prymnesiales</taxon>
        <taxon>Chrysochromulinaceae</taxon>
        <taxon>Chrysochromulina</taxon>
    </lineage>
</organism>
<proteinExistence type="predicted"/>
<dbReference type="Proteomes" id="UP000037460">
    <property type="component" value="Unassembled WGS sequence"/>
</dbReference>
<evidence type="ECO:0000313" key="3">
    <source>
        <dbReference type="Proteomes" id="UP000037460"/>
    </source>
</evidence>
<sequence length="92" mass="9470">MGIVAVLASKPPERSPSVPGDAETTHASHLVPLETALGGWPLMASEDALETALGATAPPDMAPGPAPGTTRVWKSLATTRPARGMFHEVKCT</sequence>
<reference evidence="3" key="1">
    <citation type="journal article" date="2015" name="PLoS Genet.">
        <title>Genome Sequence and Transcriptome Analyses of Chrysochromulina tobin: Metabolic Tools for Enhanced Algal Fitness in the Prominent Order Prymnesiales (Haptophyceae).</title>
        <authorList>
            <person name="Hovde B.T."/>
            <person name="Deodato C.R."/>
            <person name="Hunsperger H.M."/>
            <person name="Ryken S.A."/>
            <person name="Yost W."/>
            <person name="Jha R.K."/>
            <person name="Patterson J."/>
            <person name="Monnat R.J. Jr."/>
            <person name="Barlow S.B."/>
            <person name="Starkenburg S.R."/>
            <person name="Cattolico R.A."/>
        </authorList>
    </citation>
    <scope>NUCLEOTIDE SEQUENCE</scope>
    <source>
        <strain evidence="3">CCMP291</strain>
    </source>
</reference>
<keyword evidence="3" id="KW-1185">Reference proteome</keyword>
<name>A0A0M0K3D8_9EUKA</name>
<gene>
    <name evidence="2" type="ORF">Ctob_011773</name>
</gene>
<dbReference type="EMBL" id="JWZX01001532">
    <property type="protein sequence ID" value="KOO33381.1"/>
    <property type="molecule type" value="Genomic_DNA"/>
</dbReference>
<dbReference type="AlphaFoldDB" id="A0A0M0K3D8"/>
<evidence type="ECO:0000313" key="2">
    <source>
        <dbReference type="EMBL" id="KOO33381.1"/>
    </source>
</evidence>
<feature type="region of interest" description="Disordered" evidence="1">
    <location>
        <begin position="1"/>
        <end position="26"/>
    </location>
</feature>
<accession>A0A0M0K3D8</accession>
<comment type="caution">
    <text evidence="2">The sequence shown here is derived from an EMBL/GenBank/DDBJ whole genome shotgun (WGS) entry which is preliminary data.</text>
</comment>
<evidence type="ECO:0000256" key="1">
    <source>
        <dbReference type="SAM" id="MobiDB-lite"/>
    </source>
</evidence>
<protein>
    <submittedName>
        <fullName evidence="2">Uncharacterized protein</fullName>
    </submittedName>
</protein>